<keyword evidence="2" id="KW-1133">Transmembrane helix</keyword>
<organism evidence="3 4">
    <name type="scientific">Coprococcus hominis</name>
    <name type="common">ex Liu et al. 2022</name>
    <dbReference type="NCBI Taxonomy" id="2763039"/>
    <lineage>
        <taxon>Bacteria</taxon>
        <taxon>Bacillati</taxon>
        <taxon>Bacillota</taxon>
        <taxon>Clostridia</taxon>
        <taxon>Lachnospirales</taxon>
        <taxon>Lachnospiraceae</taxon>
        <taxon>Coprococcus</taxon>
    </lineage>
</organism>
<dbReference type="Proteomes" id="UP000615234">
    <property type="component" value="Unassembled WGS sequence"/>
</dbReference>
<dbReference type="AlphaFoldDB" id="A0A8I0AEK6"/>
<dbReference type="EMBL" id="JACOOX010000001">
    <property type="protein sequence ID" value="MBC5661649.1"/>
    <property type="molecule type" value="Genomic_DNA"/>
</dbReference>
<evidence type="ECO:0000313" key="3">
    <source>
        <dbReference type="EMBL" id="MBC5661649.1"/>
    </source>
</evidence>
<keyword evidence="4" id="KW-1185">Reference proteome</keyword>
<feature type="region of interest" description="Disordered" evidence="1">
    <location>
        <begin position="96"/>
        <end position="127"/>
    </location>
</feature>
<keyword evidence="2" id="KW-0812">Transmembrane</keyword>
<keyword evidence="2" id="KW-0472">Membrane</keyword>
<accession>A0A8I0AEK6</accession>
<evidence type="ECO:0000313" key="4">
    <source>
        <dbReference type="Proteomes" id="UP000615234"/>
    </source>
</evidence>
<comment type="caution">
    <text evidence="3">The sequence shown here is derived from an EMBL/GenBank/DDBJ whole genome shotgun (WGS) entry which is preliminary data.</text>
</comment>
<sequence length="528" mass="60972">MIYKCEACGGVLVYDPDLGKMKCTQCGQTSERRFHMKLKEVDPDTEEKEDGKRSFDNLWFGLDKDQKWHGEKEIQINPDWDADLLAFEMRNNRSEDISAASKQTEAEDISEKSEQQAQDTAYTGDRREMQGERLMSVQIFRCTSCGAQIMIHGNERATFCSFCGQPTVIFDRESKEVWPDYIIPFSITEQQAVDAIKEKFGTGRYVPREIKHPKIDKIRGIYIPYWLYTVYMRKKANLHLVTSNEAEKKEPENIFNAGMNRNQSFYTMLQSSKKMGLYPGSFQNQKYDAETRSVSVGINEKTDMFADAYGNFEQVTFDASRKLDDRLSSRLEPYHMEALKPFDPSYLSGFYADRYDVPSREAAPDIHQRISDAMDKAMIEDTGTTYIEKSIEQYSVDKIEYALLPAWFMTFWYRHELYTILVNGQTGKVVGNIPVNKRSFISDAVMTGVVCCTIGAVVFYEINQGIAKGYGFFHEYGGSIIVFLFMLAAGLFTRNLSKYNRYKHDKERLASSTTTDYVKERQDKTWIR</sequence>
<feature type="transmembrane region" description="Helical" evidence="2">
    <location>
        <begin position="472"/>
        <end position="493"/>
    </location>
</feature>
<reference evidence="3 4" key="1">
    <citation type="submission" date="2020-08" db="EMBL/GenBank/DDBJ databases">
        <title>Genome public.</title>
        <authorList>
            <person name="Liu C."/>
            <person name="Sun Q."/>
        </authorList>
    </citation>
    <scope>NUCLEOTIDE SEQUENCE [LARGE SCALE GENOMIC DNA]</scope>
    <source>
        <strain evidence="3 4">NSJ-10</strain>
    </source>
</reference>
<feature type="transmembrane region" description="Helical" evidence="2">
    <location>
        <begin position="440"/>
        <end position="460"/>
    </location>
</feature>
<name>A0A8I0AEK6_9FIRM</name>
<dbReference type="Gene3D" id="2.20.28.30">
    <property type="entry name" value="RNA polymerase ii, chain L"/>
    <property type="match status" value="1"/>
</dbReference>
<gene>
    <name evidence="3" type="ORF">H8S09_01870</name>
</gene>
<evidence type="ECO:0000256" key="2">
    <source>
        <dbReference type="SAM" id="Phobius"/>
    </source>
</evidence>
<evidence type="ECO:0000256" key="1">
    <source>
        <dbReference type="SAM" id="MobiDB-lite"/>
    </source>
</evidence>
<proteinExistence type="predicted"/>
<dbReference type="RefSeq" id="WP_118675554.1">
    <property type="nucleotide sequence ID" value="NZ_JACOOX010000001.1"/>
</dbReference>
<protein>
    <submittedName>
        <fullName evidence="3">Zinc ribbon domain-containing protein</fullName>
    </submittedName>
</protein>